<dbReference type="OrthoDB" id="9979195at2759"/>
<dbReference type="EMBL" id="KL605361">
    <property type="protein sequence ID" value="KER18243.1"/>
    <property type="molecule type" value="Genomic_DNA"/>
</dbReference>
<dbReference type="Proteomes" id="UP000054324">
    <property type="component" value="Unassembled WGS sequence"/>
</dbReference>
<proteinExistence type="predicted"/>
<evidence type="ECO:0000313" key="2">
    <source>
        <dbReference type="Proteomes" id="UP000054324"/>
    </source>
</evidence>
<reference evidence="1 2" key="1">
    <citation type="submission" date="2013-11" db="EMBL/GenBank/DDBJ databases">
        <title>Opisthorchis viverrini - life in the bile duct.</title>
        <authorList>
            <person name="Young N.D."/>
            <person name="Nagarajan N."/>
            <person name="Lin S.J."/>
            <person name="Korhonen P.K."/>
            <person name="Jex A.R."/>
            <person name="Hall R.S."/>
            <person name="Safavi-Hemami H."/>
            <person name="Kaewkong W."/>
            <person name="Bertrand D."/>
            <person name="Gao S."/>
            <person name="Seet Q."/>
            <person name="Wongkham S."/>
            <person name="Teh B.T."/>
            <person name="Wongkham C."/>
            <person name="Intapan P.M."/>
            <person name="Maleewong W."/>
            <person name="Yang X."/>
            <person name="Hu M."/>
            <person name="Wang Z."/>
            <person name="Hofmann A."/>
            <person name="Sternberg P.W."/>
            <person name="Tan P."/>
            <person name="Wang J."/>
            <person name="Gasser R.B."/>
        </authorList>
    </citation>
    <scope>NUCLEOTIDE SEQUENCE [LARGE SCALE GENOMIC DNA]</scope>
</reference>
<dbReference type="KEGG" id="ovi:T265_16195"/>
<evidence type="ECO:0000313" key="1">
    <source>
        <dbReference type="EMBL" id="KER18243.1"/>
    </source>
</evidence>
<protein>
    <submittedName>
        <fullName evidence="1">Uncharacterized protein</fullName>
    </submittedName>
</protein>
<dbReference type="AlphaFoldDB" id="A0A074YU52"/>
<dbReference type="RefSeq" id="XP_009178010.1">
    <property type="nucleotide sequence ID" value="XM_009179746.1"/>
</dbReference>
<feature type="non-terminal residue" evidence="1">
    <location>
        <position position="1"/>
    </location>
</feature>
<dbReference type="STRING" id="6198.A0A074YU52"/>
<dbReference type="CTD" id="20330360"/>
<gene>
    <name evidence="1" type="ORF">T265_16195</name>
</gene>
<organism evidence="1 2">
    <name type="scientific">Opisthorchis viverrini</name>
    <name type="common">Southeast Asian liver fluke</name>
    <dbReference type="NCBI Taxonomy" id="6198"/>
    <lineage>
        <taxon>Eukaryota</taxon>
        <taxon>Metazoa</taxon>
        <taxon>Spiralia</taxon>
        <taxon>Lophotrochozoa</taxon>
        <taxon>Platyhelminthes</taxon>
        <taxon>Trematoda</taxon>
        <taxon>Digenea</taxon>
        <taxon>Opisthorchiida</taxon>
        <taxon>Opisthorchiata</taxon>
        <taxon>Opisthorchiidae</taxon>
        <taxon>Opisthorchis</taxon>
    </lineage>
</organism>
<accession>A0A074YU52</accession>
<feature type="non-terminal residue" evidence="1">
    <location>
        <position position="69"/>
    </location>
</feature>
<dbReference type="GeneID" id="20330360"/>
<sequence length="69" mass="7652">CYYINRFVTSTGSTPQTDEYSLRSVGKDNKELETDSREAVCGFSLLQLMFPSVKESIVLLLSLAVTLVS</sequence>
<keyword evidence="2" id="KW-1185">Reference proteome</keyword>
<name>A0A074YU52_OPIVI</name>